<keyword evidence="4 5" id="KW-0472">Membrane</keyword>
<evidence type="ECO:0000313" key="6">
    <source>
        <dbReference type="EMBL" id="KAK0618864.1"/>
    </source>
</evidence>
<dbReference type="Proteomes" id="UP001175000">
    <property type="component" value="Unassembled WGS sequence"/>
</dbReference>
<organism evidence="6 7">
    <name type="scientific">Immersiella caudata</name>
    <dbReference type="NCBI Taxonomy" id="314043"/>
    <lineage>
        <taxon>Eukaryota</taxon>
        <taxon>Fungi</taxon>
        <taxon>Dikarya</taxon>
        <taxon>Ascomycota</taxon>
        <taxon>Pezizomycotina</taxon>
        <taxon>Sordariomycetes</taxon>
        <taxon>Sordariomycetidae</taxon>
        <taxon>Sordariales</taxon>
        <taxon>Lasiosphaeriaceae</taxon>
        <taxon>Immersiella</taxon>
    </lineage>
</organism>
<feature type="transmembrane region" description="Helical" evidence="5">
    <location>
        <begin position="82"/>
        <end position="104"/>
    </location>
</feature>
<comment type="caution">
    <text evidence="6">The sequence shown here is derived from an EMBL/GenBank/DDBJ whole genome shotgun (WGS) entry which is preliminary data.</text>
</comment>
<dbReference type="GO" id="GO:0022857">
    <property type="term" value="F:transmembrane transporter activity"/>
    <property type="evidence" value="ECO:0007669"/>
    <property type="project" value="TreeGrafter"/>
</dbReference>
<evidence type="ECO:0000256" key="5">
    <source>
        <dbReference type="SAM" id="Phobius"/>
    </source>
</evidence>
<feature type="transmembrane region" description="Helical" evidence="5">
    <location>
        <begin position="285"/>
        <end position="304"/>
    </location>
</feature>
<comment type="subcellular location">
    <subcellularLocation>
        <location evidence="1">Membrane</location>
        <topology evidence="1">Multi-pass membrane protein</topology>
    </subcellularLocation>
</comment>
<feature type="non-terminal residue" evidence="6">
    <location>
        <position position="383"/>
    </location>
</feature>
<feature type="transmembrane region" description="Helical" evidence="5">
    <location>
        <begin position="344"/>
        <end position="361"/>
    </location>
</feature>
<evidence type="ECO:0000256" key="2">
    <source>
        <dbReference type="ARBA" id="ARBA00022692"/>
    </source>
</evidence>
<dbReference type="Gene3D" id="1.20.1250.20">
    <property type="entry name" value="MFS general substrate transporter like domains"/>
    <property type="match status" value="1"/>
</dbReference>
<evidence type="ECO:0000256" key="3">
    <source>
        <dbReference type="ARBA" id="ARBA00022989"/>
    </source>
</evidence>
<dbReference type="SUPFAM" id="SSF103473">
    <property type="entry name" value="MFS general substrate transporter"/>
    <property type="match status" value="1"/>
</dbReference>
<accession>A0AA39WNV7</accession>
<proteinExistence type="predicted"/>
<gene>
    <name evidence="6" type="ORF">B0T14DRAFT_429776</name>
</gene>
<evidence type="ECO:0000256" key="4">
    <source>
        <dbReference type="ARBA" id="ARBA00023136"/>
    </source>
</evidence>
<keyword evidence="3 5" id="KW-1133">Transmembrane helix</keyword>
<evidence type="ECO:0000256" key="1">
    <source>
        <dbReference type="ARBA" id="ARBA00004141"/>
    </source>
</evidence>
<dbReference type="EMBL" id="JAULSU010000004">
    <property type="protein sequence ID" value="KAK0618864.1"/>
    <property type="molecule type" value="Genomic_DNA"/>
</dbReference>
<feature type="transmembrane region" description="Helical" evidence="5">
    <location>
        <begin position="150"/>
        <end position="173"/>
    </location>
</feature>
<dbReference type="GO" id="GO:0005886">
    <property type="term" value="C:plasma membrane"/>
    <property type="evidence" value="ECO:0007669"/>
    <property type="project" value="TreeGrafter"/>
</dbReference>
<evidence type="ECO:0000313" key="7">
    <source>
        <dbReference type="Proteomes" id="UP001175000"/>
    </source>
</evidence>
<reference evidence="6" key="1">
    <citation type="submission" date="2023-06" db="EMBL/GenBank/DDBJ databases">
        <title>Genome-scale phylogeny and comparative genomics of the fungal order Sordariales.</title>
        <authorList>
            <consortium name="Lawrence Berkeley National Laboratory"/>
            <person name="Hensen N."/>
            <person name="Bonometti L."/>
            <person name="Westerberg I."/>
            <person name="Brannstrom I.O."/>
            <person name="Guillou S."/>
            <person name="Cros-Aarteil S."/>
            <person name="Calhoun S."/>
            <person name="Haridas S."/>
            <person name="Kuo A."/>
            <person name="Mondo S."/>
            <person name="Pangilinan J."/>
            <person name="Riley R."/>
            <person name="Labutti K."/>
            <person name="Andreopoulos B."/>
            <person name="Lipzen A."/>
            <person name="Chen C."/>
            <person name="Yanf M."/>
            <person name="Daum C."/>
            <person name="Ng V."/>
            <person name="Clum A."/>
            <person name="Steindorff A."/>
            <person name="Ohm R."/>
            <person name="Martin F."/>
            <person name="Silar P."/>
            <person name="Natvig D."/>
            <person name="Lalanne C."/>
            <person name="Gautier V."/>
            <person name="Ament-Velasquez S.L."/>
            <person name="Kruys A."/>
            <person name="Hutchinson M.I."/>
            <person name="Powell A.J."/>
            <person name="Barry K."/>
            <person name="Miller A.N."/>
            <person name="Grigoriev I.V."/>
            <person name="Debuchy R."/>
            <person name="Gladieux P."/>
            <person name="Thoren M.H."/>
            <person name="Johannesson H."/>
        </authorList>
    </citation>
    <scope>NUCLEOTIDE SEQUENCE</scope>
    <source>
        <strain evidence="6">CBS 606.72</strain>
    </source>
</reference>
<feature type="transmembrane region" description="Helical" evidence="5">
    <location>
        <begin position="17"/>
        <end position="36"/>
    </location>
</feature>
<feature type="transmembrane region" description="Helical" evidence="5">
    <location>
        <begin position="185"/>
        <end position="208"/>
    </location>
</feature>
<name>A0AA39WNV7_9PEZI</name>
<feature type="transmembrane region" description="Helical" evidence="5">
    <location>
        <begin position="244"/>
        <end position="265"/>
    </location>
</feature>
<keyword evidence="2 5" id="KW-0812">Transmembrane</keyword>
<dbReference type="InterPro" id="IPR036259">
    <property type="entry name" value="MFS_trans_sf"/>
</dbReference>
<feature type="transmembrane region" description="Helical" evidence="5">
    <location>
        <begin position="111"/>
        <end position="130"/>
    </location>
</feature>
<protein>
    <submittedName>
        <fullName evidence="6">Uncharacterized protein</fullName>
    </submittedName>
</protein>
<keyword evidence="7" id="KW-1185">Reference proteome</keyword>
<feature type="transmembrane region" description="Helical" evidence="5">
    <location>
        <begin position="43"/>
        <end position="62"/>
    </location>
</feature>
<sequence>ILVLVIPLEKRKWTRGVMSLASGLGYLVGPISAGALTEQVRGLWSCLSFQAFIALFVLVSLHGRLQTPQQLPNSLKGKIKNLGPFSTVLLVLFTNLSVAGLELGRWIDPRFYTLLVAAGLVVMLFILILLRSGPDPAIPTDTMSDRSMSFAFIFSTCMGGGAISMLYWISFWVQGSGARSLKTGLGTLPLVIGMSVSSIPIGLLQHQIEHHPPWMMAAAIFMSVGAGLSTTIDATTEIWSDKWFSCLLVFGLGIGCGIHMPGIVAHTAQDPADIANGIGLLQGTFSLGSGVVFAVGHAIFASFVRRGILEENIMSYMWERTRPNTAGPAEGDDRVFYEALTKSLYVVVALSCFAIIPALGAEWKRVGGKREQLMLSFIRGARR</sequence>
<feature type="transmembrane region" description="Helical" evidence="5">
    <location>
        <begin position="214"/>
        <end position="232"/>
    </location>
</feature>
<dbReference type="PANTHER" id="PTHR23501">
    <property type="entry name" value="MAJOR FACILITATOR SUPERFAMILY"/>
    <property type="match status" value="1"/>
</dbReference>
<dbReference type="PANTHER" id="PTHR23501:SF199">
    <property type="entry name" value="MFS EFFLUX TRANSPORTER INPD-RELATED"/>
    <property type="match status" value="1"/>
</dbReference>
<dbReference type="AlphaFoldDB" id="A0AA39WNV7"/>